<protein>
    <submittedName>
        <fullName evidence="2">Uncharacterized protein</fullName>
    </submittedName>
</protein>
<evidence type="ECO:0000313" key="2">
    <source>
        <dbReference type="EMBL" id="KKN29347.1"/>
    </source>
</evidence>
<keyword evidence="1" id="KW-0472">Membrane</keyword>
<name>A0A0F9PX83_9ZZZZ</name>
<feature type="transmembrane region" description="Helical" evidence="1">
    <location>
        <begin position="20"/>
        <end position="40"/>
    </location>
</feature>
<gene>
    <name evidence="2" type="ORF">LCGC14_0845080</name>
</gene>
<reference evidence="2" key="1">
    <citation type="journal article" date="2015" name="Nature">
        <title>Complex archaea that bridge the gap between prokaryotes and eukaryotes.</title>
        <authorList>
            <person name="Spang A."/>
            <person name="Saw J.H."/>
            <person name="Jorgensen S.L."/>
            <person name="Zaremba-Niedzwiedzka K."/>
            <person name="Martijn J."/>
            <person name="Lind A.E."/>
            <person name="van Eijk R."/>
            <person name="Schleper C."/>
            <person name="Guy L."/>
            <person name="Ettema T.J."/>
        </authorList>
    </citation>
    <scope>NUCLEOTIDE SEQUENCE</scope>
</reference>
<dbReference type="AlphaFoldDB" id="A0A0F9PX83"/>
<dbReference type="EMBL" id="LAZR01002494">
    <property type="protein sequence ID" value="KKN29347.1"/>
    <property type="molecule type" value="Genomic_DNA"/>
</dbReference>
<keyword evidence="1" id="KW-0812">Transmembrane</keyword>
<accession>A0A0F9PX83</accession>
<proteinExistence type="predicted"/>
<organism evidence="2">
    <name type="scientific">marine sediment metagenome</name>
    <dbReference type="NCBI Taxonomy" id="412755"/>
    <lineage>
        <taxon>unclassified sequences</taxon>
        <taxon>metagenomes</taxon>
        <taxon>ecological metagenomes</taxon>
    </lineage>
</organism>
<evidence type="ECO:0000256" key="1">
    <source>
        <dbReference type="SAM" id="Phobius"/>
    </source>
</evidence>
<keyword evidence="1" id="KW-1133">Transmembrane helix</keyword>
<sequence>MRVAYKGCGLEVNWLYFRRVWFLCGKLAVGISLLPYYGFLTIMGNDCLVFSFHRVSGLLWVLHIKGRVFTT</sequence>
<comment type="caution">
    <text evidence="2">The sequence shown here is derived from an EMBL/GenBank/DDBJ whole genome shotgun (WGS) entry which is preliminary data.</text>
</comment>